<protein>
    <submittedName>
        <fullName evidence="1">Uncharacterized protein</fullName>
    </submittedName>
</protein>
<dbReference type="KEGG" id="acd:AOLE_12235"/>
<evidence type="ECO:0000313" key="2">
    <source>
        <dbReference type="Proteomes" id="UP000000392"/>
    </source>
</evidence>
<reference evidence="1 2" key="1">
    <citation type="journal article" date="2010" name="J. Bacteriol.">
        <title>Complete genome sequence of the diesel-degrading Acinetobacter sp. strain DR1.</title>
        <authorList>
            <person name="Jung J."/>
            <person name="Baek J.H."/>
            <person name="Park W."/>
        </authorList>
    </citation>
    <scope>NUCLEOTIDE SEQUENCE [LARGE SCALE GENOMIC DNA]</scope>
    <source>
        <strain evidence="2">JCM 16667 / KCTC 23045 / DR1</strain>
    </source>
</reference>
<sequence length="43" mass="4799">MVLQVFEESVAAISSKLLYPSDLTVSVHKDPHLHAEVSHEIQN</sequence>
<dbReference type="EMBL" id="CP002080">
    <property type="protein sequence ID" value="ADI91334.1"/>
    <property type="molecule type" value="Genomic_DNA"/>
</dbReference>
<organism evidence="1 2">
    <name type="scientific">Acinetobacter oleivorans (strain JCM 16667 / KCTC 23045 / DR1)</name>
    <dbReference type="NCBI Taxonomy" id="436717"/>
    <lineage>
        <taxon>Bacteria</taxon>
        <taxon>Pseudomonadati</taxon>
        <taxon>Pseudomonadota</taxon>
        <taxon>Gammaproteobacteria</taxon>
        <taxon>Moraxellales</taxon>
        <taxon>Moraxellaceae</taxon>
        <taxon>Acinetobacter</taxon>
    </lineage>
</organism>
<proteinExistence type="predicted"/>
<accession>A0AAN0P9F1</accession>
<evidence type="ECO:0000313" key="1">
    <source>
        <dbReference type="EMBL" id="ADI91334.1"/>
    </source>
</evidence>
<dbReference type="AlphaFoldDB" id="A0AAN0P9F1"/>
<dbReference type="Proteomes" id="UP000000392">
    <property type="component" value="Chromosome"/>
</dbReference>
<gene>
    <name evidence="1" type="ordered locus">AOLE_12235</name>
</gene>
<name>A0AAN0P9F1_ACISD</name>